<feature type="domain" description="FAD-dependent oxidoreductase 2 FAD-binding" evidence="5">
    <location>
        <begin position="24"/>
        <end position="458"/>
    </location>
</feature>
<dbReference type="PRINTS" id="PR00411">
    <property type="entry name" value="PNDRDTASEI"/>
</dbReference>
<dbReference type="PRINTS" id="PR00368">
    <property type="entry name" value="FADPNR"/>
</dbReference>
<dbReference type="PATRIC" id="fig|292.27.peg.8333"/>
<dbReference type="GO" id="GO:0008202">
    <property type="term" value="P:steroid metabolic process"/>
    <property type="evidence" value="ECO:0007669"/>
    <property type="project" value="UniProtKB-ARBA"/>
</dbReference>
<evidence type="ECO:0000256" key="2">
    <source>
        <dbReference type="ARBA" id="ARBA00022630"/>
    </source>
</evidence>
<dbReference type="Gene3D" id="3.50.50.60">
    <property type="entry name" value="FAD/NAD(P)-binding domain"/>
    <property type="match status" value="1"/>
</dbReference>
<dbReference type="GO" id="GO:0016491">
    <property type="term" value="F:oxidoreductase activity"/>
    <property type="evidence" value="ECO:0007669"/>
    <property type="project" value="UniProtKB-KW"/>
</dbReference>
<evidence type="ECO:0000256" key="1">
    <source>
        <dbReference type="ARBA" id="ARBA00001974"/>
    </source>
</evidence>
<dbReference type="SUPFAM" id="SSF51905">
    <property type="entry name" value="FAD/NAD(P)-binding domain"/>
    <property type="match status" value="1"/>
</dbReference>
<keyword evidence="2" id="KW-0285">Flavoprotein</keyword>
<comment type="caution">
    <text evidence="6">The sequence shown here is derived from an EMBL/GenBank/DDBJ whole genome shotgun (WGS) entry which is preliminary data.</text>
</comment>
<keyword evidence="4" id="KW-0560">Oxidoreductase</keyword>
<dbReference type="InterPro" id="IPR003953">
    <property type="entry name" value="FAD-dep_OxRdtase_2_FAD-bd"/>
</dbReference>
<dbReference type="Pfam" id="PF00890">
    <property type="entry name" value="FAD_binding_2"/>
    <property type="match status" value="1"/>
</dbReference>
<dbReference type="Proteomes" id="UP000036338">
    <property type="component" value="Unassembled WGS sequence"/>
</dbReference>
<dbReference type="SUPFAM" id="SSF56425">
    <property type="entry name" value="Succinate dehydrogenase/fumarate reductase flavoprotein, catalytic domain"/>
    <property type="match status" value="1"/>
</dbReference>
<organism evidence="6 7">
    <name type="scientific">Burkholderia cepacia</name>
    <name type="common">Pseudomonas cepacia</name>
    <dbReference type="NCBI Taxonomy" id="292"/>
    <lineage>
        <taxon>Bacteria</taxon>
        <taxon>Pseudomonadati</taxon>
        <taxon>Pseudomonadota</taxon>
        <taxon>Betaproteobacteria</taxon>
        <taxon>Burkholderiales</taxon>
        <taxon>Burkholderiaceae</taxon>
        <taxon>Burkholderia</taxon>
        <taxon>Burkholderia cepacia complex</taxon>
    </lineage>
</organism>
<evidence type="ECO:0000256" key="3">
    <source>
        <dbReference type="ARBA" id="ARBA00022827"/>
    </source>
</evidence>
<evidence type="ECO:0000256" key="4">
    <source>
        <dbReference type="ARBA" id="ARBA00023002"/>
    </source>
</evidence>
<evidence type="ECO:0000313" key="7">
    <source>
        <dbReference type="Proteomes" id="UP000036338"/>
    </source>
</evidence>
<evidence type="ECO:0000259" key="5">
    <source>
        <dbReference type="Pfam" id="PF00890"/>
    </source>
</evidence>
<dbReference type="NCBIfam" id="NF005510">
    <property type="entry name" value="PRK07121.1-3"/>
    <property type="match status" value="1"/>
</dbReference>
<dbReference type="AlphaFoldDB" id="A0A0J5WDJ4"/>
<dbReference type="PANTHER" id="PTHR43400">
    <property type="entry name" value="FUMARATE REDUCTASE"/>
    <property type="match status" value="1"/>
</dbReference>
<gene>
    <name evidence="6" type="ORF">VL15_36065</name>
</gene>
<dbReference type="InterPro" id="IPR027477">
    <property type="entry name" value="Succ_DH/fumarate_Rdtase_cat_sf"/>
</dbReference>
<dbReference type="Gene3D" id="3.90.700.10">
    <property type="entry name" value="Succinate dehydrogenase/fumarate reductase flavoprotein, catalytic domain"/>
    <property type="match status" value="1"/>
</dbReference>
<keyword evidence="3" id="KW-0274">FAD</keyword>
<proteinExistence type="predicted"/>
<sequence>MSSDHSLTRPLNTRDVHRWDAEHDVVIVGFGAAGACAAIEAASAGADTLIVERASSYGGTSALSGGEIYLGGSGGTPAQRQAGFRDETEDLYRYLMLAGGRDADAAKVRLYANESLAHHDWLVAQGLTYKNTFIAERIVEPETDDCLIWSGSEEAWPFNEAAKPCPRGHTPQWPGWGGGQMLMRVLAERVAALGVATRYDTRALALIVDDGGAVRGVVLRAYGETAFVRARRAVILCAGGFAMNRDMVRRHAPQFLRSDEPIGSPGDDGSGILLGQSAGGAAIHMDQGFVSLPFYAPESLIKGIFVNARGQRFINEDGYHGRTGHHAFHQADDRIYLLVDHATYQEPPAIARIGIAAAGETWEEVERDLQMPAGTLTATVDVYNRHAAEGADPLFHKAKKWLQPLIEPPFVALDCRIDYAFYPHFTLGGLDTLPTGQVLDAARAPVPGLYAAGRTTCGLPRWGAGYSSGLSLADATFFGRQAGRHAALAVRDALRSAA</sequence>
<comment type="cofactor">
    <cofactor evidence="1">
        <name>FAD</name>
        <dbReference type="ChEBI" id="CHEBI:57692"/>
    </cofactor>
</comment>
<protein>
    <submittedName>
        <fullName evidence="6">Fumarate reductase</fullName>
    </submittedName>
</protein>
<dbReference type="PANTHER" id="PTHR43400:SF10">
    <property type="entry name" value="3-OXOSTEROID 1-DEHYDROGENASE"/>
    <property type="match status" value="1"/>
</dbReference>
<reference evidence="6 7" key="1">
    <citation type="submission" date="2015-05" db="EMBL/GenBank/DDBJ databases">
        <title>Draft genome of Burkholderia cepacia LK29.</title>
        <authorList>
            <person name="Chan X.Y."/>
        </authorList>
    </citation>
    <scope>NUCLEOTIDE SEQUENCE [LARGE SCALE GENOMIC DNA]</scope>
    <source>
        <strain evidence="6 7">LK29</strain>
    </source>
</reference>
<dbReference type="InterPro" id="IPR036188">
    <property type="entry name" value="FAD/NAD-bd_sf"/>
</dbReference>
<evidence type="ECO:0000313" key="6">
    <source>
        <dbReference type="EMBL" id="KML46096.1"/>
    </source>
</evidence>
<accession>A0A0J5WDJ4</accession>
<dbReference type="InterPro" id="IPR050315">
    <property type="entry name" value="FAD-oxidoreductase_2"/>
</dbReference>
<name>A0A0J5WDJ4_BURCE</name>
<dbReference type="RefSeq" id="WP_048251559.1">
    <property type="nucleotide sequence ID" value="NZ_LDWR01000082.1"/>
</dbReference>
<dbReference type="EMBL" id="LDWR01000082">
    <property type="protein sequence ID" value="KML46096.1"/>
    <property type="molecule type" value="Genomic_DNA"/>
</dbReference>